<evidence type="ECO:0000313" key="4">
    <source>
        <dbReference type="Proteomes" id="UP001500212"/>
    </source>
</evidence>
<dbReference type="RefSeq" id="WP_345353628.1">
    <property type="nucleotide sequence ID" value="NZ_BAABHJ010000005.1"/>
</dbReference>
<reference evidence="4" key="1">
    <citation type="journal article" date="2019" name="Int. J. Syst. Evol. Microbiol.">
        <title>The Global Catalogue of Microorganisms (GCM) 10K type strain sequencing project: providing services to taxonomists for standard genome sequencing and annotation.</title>
        <authorList>
            <consortium name="The Broad Institute Genomics Platform"/>
            <consortium name="The Broad Institute Genome Sequencing Center for Infectious Disease"/>
            <person name="Wu L."/>
            <person name="Ma J."/>
        </authorList>
    </citation>
    <scope>NUCLEOTIDE SEQUENCE [LARGE SCALE GENOMIC DNA]</scope>
    <source>
        <strain evidence="4">JCM 17938</strain>
    </source>
</reference>
<comment type="caution">
    <text evidence="3">The sequence shown here is derived from an EMBL/GenBank/DDBJ whole genome shotgun (WGS) entry which is preliminary data.</text>
</comment>
<gene>
    <name evidence="3" type="ORF">GCM10023195_27700</name>
</gene>
<evidence type="ECO:0000256" key="1">
    <source>
        <dbReference type="ARBA" id="ARBA00008710"/>
    </source>
</evidence>
<comment type="catalytic activity">
    <reaction evidence="2">
        <text>oxidized coenzyme F420-(gamma-L-Glu)(n) + a quinol + H(+) = reduced coenzyme F420-(gamma-L-Glu)(n) + a quinone</text>
        <dbReference type="Rhea" id="RHEA:39663"/>
        <dbReference type="Rhea" id="RHEA-COMP:12939"/>
        <dbReference type="Rhea" id="RHEA-COMP:14378"/>
        <dbReference type="ChEBI" id="CHEBI:15378"/>
        <dbReference type="ChEBI" id="CHEBI:24646"/>
        <dbReference type="ChEBI" id="CHEBI:132124"/>
        <dbReference type="ChEBI" id="CHEBI:133980"/>
        <dbReference type="ChEBI" id="CHEBI:139511"/>
    </reaction>
</comment>
<dbReference type="PANTHER" id="PTHR39428">
    <property type="entry name" value="F420H(2)-DEPENDENT QUINONE REDUCTASE RV1261C"/>
    <property type="match status" value="1"/>
</dbReference>
<dbReference type="InterPro" id="IPR012349">
    <property type="entry name" value="Split_barrel_FMN-bd"/>
</dbReference>
<dbReference type="PANTHER" id="PTHR39428:SF3">
    <property type="entry name" value="DEAZAFLAVIN-DEPENDENT NITROREDUCTASE"/>
    <property type="match status" value="1"/>
</dbReference>
<proteinExistence type="inferred from homology"/>
<organism evidence="3 4">
    <name type="scientific">Actinoallomurus liliacearum</name>
    <dbReference type="NCBI Taxonomy" id="1080073"/>
    <lineage>
        <taxon>Bacteria</taxon>
        <taxon>Bacillati</taxon>
        <taxon>Actinomycetota</taxon>
        <taxon>Actinomycetes</taxon>
        <taxon>Streptosporangiales</taxon>
        <taxon>Thermomonosporaceae</taxon>
        <taxon>Actinoallomurus</taxon>
    </lineage>
</organism>
<dbReference type="NCBIfam" id="TIGR00026">
    <property type="entry name" value="hi_GC_TIGR00026"/>
    <property type="match status" value="1"/>
</dbReference>
<name>A0ABP8TK52_9ACTN</name>
<accession>A0ABP8TK52</accession>
<dbReference type="Proteomes" id="UP001500212">
    <property type="component" value="Unassembled WGS sequence"/>
</dbReference>
<sequence length="154" mass="17479">MNSPDTTDPEVRISPIGWVAKQARLYEESGGTRGTTVNDAPCLLLDYRGRRSGQWHRTVLIYLLDRESYLIVASNGGADSHPLWYRSIGKNPDVKVRVGTNRFAARAHTLSREEKADVWPSLVEIFSPYDAYQRKTSRDIPVVRLHPTDERGIK</sequence>
<keyword evidence="4" id="KW-1185">Reference proteome</keyword>
<comment type="similarity">
    <text evidence="1">Belongs to the F420H(2)-dependent quinone reductase family.</text>
</comment>
<evidence type="ECO:0000256" key="2">
    <source>
        <dbReference type="ARBA" id="ARBA00049106"/>
    </source>
</evidence>
<dbReference type="Gene3D" id="2.30.110.10">
    <property type="entry name" value="Electron Transport, Fmn-binding Protein, Chain A"/>
    <property type="match status" value="1"/>
</dbReference>
<dbReference type="Pfam" id="PF04075">
    <property type="entry name" value="F420H2_quin_red"/>
    <property type="match status" value="1"/>
</dbReference>
<protein>
    <submittedName>
        <fullName evidence="3">Nitroreductase family deazaflavin-dependent oxidoreductase</fullName>
    </submittedName>
</protein>
<dbReference type="InterPro" id="IPR004378">
    <property type="entry name" value="F420H2_quin_Rdtase"/>
</dbReference>
<evidence type="ECO:0000313" key="3">
    <source>
        <dbReference type="EMBL" id="GAA4607323.1"/>
    </source>
</evidence>
<dbReference type="EMBL" id="BAABHJ010000005">
    <property type="protein sequence ID" value="GAA4607323.1"/>
    <property type="molecule type" value="Genomic_DNA"/>
</dbReference>